<organism evidence="9 10">
    <name type="scientific">Rhizoclosmatium globosum</name>
    <dbReference type="NCBI Taxonomy" id="329046"/>
    <lineage>
        <taxon>Eukaryota</taxon>
        <taxon>Fungi</taxon>
        <taxon>Fungi incertae sedis</taxon>
        <taxon>Chytridiomycota</taxon>
        <taxon>Chytridiomycota incertae sedis</taxon>
        <taxon>Chytridiomycetes</taxon>
        <taxon>Chytridiales</taxon>
        <taxon>Chytriomycetaceae</taxon>
        <taxon>Rhizoclosmatium</taxon>
    </lineage>
</organism>
<dbReference type="PROSITE" id="PS51194">
    <property type="entry name" value="HELICASE_CTER"/>
    <property type="match status" value="1"/>
</dbReference>
<dbReference type="GO" id="GO:0005524">
    <property type="term" value="F:ATP binding"/>
    <property type="evidence" value="ECO:0007669"/>
    <property type="project" value="UniProtKB-UniRule"/>
</dbReference>
<dbReference type="EC" id="3.6.4.13" evidence="5"/>
<keyword evidence="1 5" id="KW-0547">Nucleotide-binding</keyword>
<feature type="domain" description="Helicase ATP-binding" evidence="7">
    <location>
        <begin position="40"/>
        <end position="324"/>
    </location>
</feature>
<comment type="domain">
    <text evidence="5">The Q motif is unique to and characteristic of the DEAD box family of RNA helicases and controls ATP binding and hydrolysis.</text>
</comment>
<dbReference type="PROSITE" id="PS51192">
    <property type="entry name" value="HELICASE_ATP_BIND_1"/>
    <property type="match status" value="1"/>
</dbReference>
<dbReference type="SMART" id="SM00487">
    <property type="entry name" value="DEXDc"/>
    <property type="match status" value="1"/>
</dbReference>
<feature type="region of interest" description="Disordered" evidence="6">
    <location>
        <begin position="236"/>
        <end position="257"/>
    </location>
</feature>
<evidence type="ECO:0000256" key="1">
    <source>
        <dbReference type="ARBA" id="ARBA00022741"/>
    </source>
</evidence>
<dbReference type="InterPro" id="IPR011545">
    <property type="entry name" value="DEAD/DEAH_box_helicase_dom"/>
</dbReference>
<evidence type="ECO:0000256" key="6">
    <source>
        <dbReference type="SAM" id="MobiDB-lite"/>
    </source>
</evidence>
<accession>A0A1Y2CSW4</accession>
<dbReference type="GO" id="GO:0003723">
    <property type="term" value="F:RNA binding"/>
    <property type="evidence" value="ECO:0007669"/>
    <property type="project" value="UniProtKB-UniRule"/>
</dbReference>
<dbReference type="GO" id="GO:0016787">
    <property type="term" value="F:hydrolase activity"/>
    <property type="evidence" value="ECO:0007669"/>
    <property type="project" value="UniProtKB-KW"/>
</dbReference>
<keyword evidence="2 5" id="KW-0378">Hydrolase</keyword>
<dbReference type="Pfam" id="PF00270">
    <property type="entry name" value="DEAD"/>
    <property type="match status" value="1"/>
</dbReference>
<evidence type="ECO:0000256" key="4">
    <source>
        <dbReference type="ARBA" id="ARBA00022884"/>
    </source>
</evidence>
<dbReference type="Gene3D" id="3.40.50.300">
    <property type="entry name" value="P-loop containing nucleotide triphosphate hydrolases"/>
    <property type="match status" value="2"/>
</dbReference>
<evidence type="ECO:0000259" key="7">
    <source>
        <dbReference type="PROSITE" id="PS51192"/>
    </source>
</evidence>
<name>A0A1Y2CSW4_9FUNG</name>
<keyword evidence="4 5" id="KW-0694">RNA-binding</keyword>
<proteinExistence type="inferred from homology"/>
<dbReference type="PANTHER" id="PTHR24031">
    <property type="entry name" value="RNA HELICASE"/>
    <property type="match status" value="1"/>
</dbReference>
<evidence type="ECO:0000256" key="2">
    <source>
        <dbReference type="ARBA" id="ARBA00022801"/>
    </source>
</evidence>
<comment type="catalytic activity">
    <reaction evidence="5">
        <text>ATP + H2O = ADP + phosphate + H(+)</text>
        <dbReference type="Rhea" id="RHEA:13065"/>
        <dbReference type="ChEBI" id="CHEBI:15377"/>
        <dbReference type="ChEBI" id="CHEBI:15378"/>
        <dbReference type="ChEBI" id="CHEBI:30616"/>
        <dbReference type="ChEBI" id="CHEBI:43474"/>
        <dbReference type="ChEBI" id="CHEBI:456216"/>
        <dbReference type="EC" id="3.6.4.13"/>
    </reaction>
</comment>
<dbReference type="InterPro" id="IPR014001">
    <property type="entry name" value="Helicase_ATP-bd"/>
</dbReference>
<dbReference type="STRING" id="329046.A0A1Y2CSW4"/>
<evidence type="ECO:0000313" key="9">
    <source>
        <dbReference type="EMBL" id="ORY50093.1"/>
    </source>
</evidence>
<evidence type="ECO:0000313" key="10">
    <source>
        <dbReference type="Proteomes" id="UP000193642"/>
    </source>
</evidence>
<dbReference type="SMART" id="SM00490">
    <property type="entry name" value="HELICc"/>
    <property type="match status" value="1"/>
</dbReference>
<dbReference type="AlphaFoldDB" id="A0A1Y2CSW4"/>
<evidence type="ECO:0000259" key="8">
    <source>
        <dbReference type="PROSITE" id="PS51194"/>
    </source>
</evidence>
<feature type="domain" description="Helicase C-terminal" evidence="8">
    <location>
        <begin position="389"/>
        <end position="565"/>
    </location>
</feature>
<evidence type="ECO:0000256" key="3">
    <source>
        <dbReference type="ARBA" id="ARBA00022840"/>
    </source>
</evidence>
<keyword evidence="10" id="KW-1185">Reference proteome</keyword>
<dbReference type="InterPro" id="IPR027417">
    <property type="entry name" value="P-loop_NTPase"/>
</dbReference>
<protein>
    <recommendedName>
        <fullName evidence="5">ATP-dependent RNA helicase</fullName>
        <ecNumber evidence="5">3.6.4.13</ecNumber>
    </recommendedName>
</protein>
<dbReference type="OrthoDB" id="10256233at2759"/>
<evidence type="ECO:0000256" key="5">
    <source>
        <dbReference type="RuleBase" id="RU365068"/>
    </source>
</evidence>
<comment type="similarity">
    <text evidence="5">Belongs to the DEAD box helicase family.</text>
</comment>
<gene>
    <name evidence="9" type="ORF">BCR33DRAFT_713668</name>
</gene>
<dbReference type="GO" id="GO:0003724">
    <property type="term" value="F:RNA helicase activity"/>
    <property type="evidence" value="ECO:0007669"/>
    <property type="project" value="UniProtKB-EC"/>
</dbReference>
<dbReference type="Proteomes" id="UP000193642">
    <property type="component" value="Unassembled WGS sequence"/>
</dbReference>
<keyword evidence="5" id="KW-0347">Helicase</keyword>
<keyword evidence="3 5" id="KW-0067">ATP-binding</keyword>
<sequence length="565" mass="62060">MNLDSLGTTFESIGASPRIAANLKSVFNIDTPSQMQTALFPAVLSHRDVVLKDETGSGKSFGLLCAILSKKSPLVVLPSDTVQNEKSDSEVSIKGKPKKLRYLANILVAPTPELALQFYQWSLSLLQGIHASDIPKHVQLLLPQTSFETQAQLLQTNTPTLLIGTPRRLLDVIVTEPIVDISRLQTIVLDEADTLVRVPSRFETNKDKLNRLNHPLYSEQLMDYILEKRRPESIGGTIGSKKRKTLENPDTKGNTRAAITPLPASLTRATESAPTLLKTRASLNPTTLIDPAAARRLQVILCSATMNNPVRKELERMRGWIVNPITMDVNGTHSAPTSITHQCIVFGPNGTSLRNMHSKEEQDAMHASTPSADREPVYLAKLRHPALSDDDPRVLNVVKQYIQRDGVTRGILFLASSFSCARVVTYLKSVGIKAARTTEDVDFNAATSAYMDTNYSFAQVGERKEATGVVKAAGFFQSGNELMVISEHNARGLDLPDVTHVFMVGPPSSPGSYLHMCGRVGRFGKPGKSVLVLGGERYERKMADVYKLLKIDVGRCEDVEGLLKR</sequence>
<dbReference type="Pfam" id="PF00271">
    <property type="entry name" value="Helicase_C"/>
    <property type="match status" value="1"/>
</dbReference>
<reference evidence="9 10" key="1">
    <citation type="submission" date="2016-07" db="EMBL/GenBank/DDBJ databases">
        <title>Pervasive Adenine N6-methylation of Active Genes in Fungi.</title>
        <authorList>
            <consortium name="DOE Joint Genome Institute"/>
            <person name="Mondo S.J."/>
            <person name="Dannebaum R.O."/>
            <person name="Kuo R.C."/>
            <person name="Labutti K."/>
            <person name="Haridas S."/>
            <person name="Kuo A."/>
            <person name="Salamov A."/>
            <person name="Ahrendt S.R."/>
            <person name="Lipzen A."/>
            <person name="Sullivan W."/>
            <person name="Andreopoulos W.B."/>
            <person name="Clum A."/>
            <person name="Lindquist E."/>
            <person name="Daum C."/>
            <person name="Ramamoorthy G.K."/>
            <person name="Gryganskyi A."/>
            <person name="Culley D."/>
            <person name="Magnuson J.K."/>
            <person name="James T.Y."/>
            <person name="O'Malley M.A."/>
            <person name="Stajich J.E."/>
            <person name="Spatafora J.W."/>
            <person name="Visel A."/>
            <person name="Grigoriev I.V."/>
        </authorList>
    </citation>
    <scope>NUCLEOTIDE SEQUENCE [LARGE SCALE GENOMIC DNA]</scope>
    <source>
        <strain evidence="9 10">JEL800</strain>
    </source>
</reference>
<dbReference type="SUPFAM" id="SSF52540">
    <property type="entry name" value="P-loop containing nucleoside triphosphate hydrolases"/>
    <property type="match status" value="2"/>
</dbReference>
<dbReference type="InterPro" id="IPR001650">
    <property type="entry name" value="Helicase_C-like"/>
</dbReference>
<comment type="caution">
    <text evidence="9">The sequence shown here is derived from an EMBL/GenBank/DDBJ whole genome shotgun (WGS) entry which is preliminary data.</text>
</comment>
<dbReference type="EMBL" id="MCGO01000008">
    <property type="protein sequence ID" value="ORY50093.1"/>
    <property type="molecule type" value="Genomic_DNA"/>
</dbReference>
<comment type="function">
    <text evidence="5">RNA helicase.</text>
</comment>